<sequence length="341" mass="38341">MLDERKQRILQAVIQDYISSAEPVGSRTLARKYDLGVSPATIRNEMADLEMLGYLEHIHTSSGRVPSSKGYRLYVDSLLPVQPMTDAEKAMIDKWYKAKVQQLDQVFQETAKIISKLTRNVSLVLAPQISKAAFRCMQFLPLDDHRVIAVLMTDAGFVENRIMEMPAGSSFEDFQRMAKVINGCLAGHTLGAIQNGSLKMIEAEIGDNGLYESAMTLIDKALNSRRKERLYLGGTTEMMEQPEFHNVDKVKELLIMLEKDQLMKDILKAHLGDGLTVTIGQENEYSGIKDCSIITATYHLDGELLGSMAVLGPTRMEYGRTMSLLNYMNSNLTEVIKRLHW</sequence>
<evidence type="ECO:0000256" key="2">
    <source>
        <dbReference type="ARBA" id="ARBA00023015"/>
    </source>
</evidence>
<dbReference type="GeneID" id="96778760"/>
<evidence type="ECO:0000313" key="9">
    <source>
        <dbReference type="Proteomes" id="UP000433181"/>
    </source>
</evidence>
<dbReference type="GO" id="GO:0045892">
    <property type="term" value="P:negative regulation of DNA-templated transcription"/>
    <property type="evidence" value="ECO:0007669"/>
    <property type="project" value="UniProtKB-UniRule"/>
</dbReference>
<gene>
    <name evidence="6 8" type="primary">hrcA</name>
    <name evidence="8" type="ORF">FYJ84_07505</name>
</gene>
<dbReference type="Pfam" id="PF01628">
    <property type="entry name" value="HrcA"/>
    <property type="match status" value="1"/>
</dbReference>
<dbReference type="HAMAP" id="MF_00081">
    <property type="entry name" value="HrcA"/>
    <property type="match status" value="1"/>
</dbReference>
<keyword evidence="3 6" id="KW-0346">Stress response</keyword>
<comment type="function">
    <text evidence="5 6">Negative regulator of class I heat shock genes (grpE-dnaK-dnaJ and groELS operons). Prevents heat-shock induction of these operons.</text>
</comment>
<evidence type="ECO:0000256" key="3">
    <source>
        <dbReference type="ARBA" id="ARBA00023016"/>
    </source>
</evidence>
<dbReference type="InterPro" id="IPR029016">
    <property type="entry name" value="GAF-like_dom_sf"/>
</dbReference>
<dbReference type="InterPro" id="IPR002571">
    <property type="entry name" value="HrcA"/>
</dbReference>
<dbReference type="FunFam" id="1.10.10.10:FF:000049">
    <property type="entry name" value="Heat-inducible transcription repressor HrcA"/>
    <property type="match status" value="1"/>
</dbReference>
<reference evidence="8 9" key="1">
    <citation type="submission" date="2019-08" db="EMBL/GenBank/DDBJ databases">
        <title>In-depth cultivation of the pig gut microbiome towards novel bacterial diversity and tailored functional studies.</title>
        <authorList>
            <person name="Wylensek D."/>
            <person name="Hitch T.C.A."/>
            <person name="Clavel T."/>
        </authorList>
    </citation>
    <scope>NUCLEOTIDE SEQUENCE [LARGE SCALE GENOMIC DNA]</scope>
    <source>
        <strain evidence="8 9">WCA-693-APC-5D-A</strain>
    </source>
</reference>
<evidence type="ECO:0000256" key="5">
    <source>
        <dbReference type="ARBA" id="ARBA00055319"/>
    </source>
</evidence>
<keyword evidence="1 6" id="KW-0678">Repressor</keyword>
<dbReference type="RefSeq" id="WP_154406983.1">
    <property type="nucleotide sequence ID" value="NZ_VUNR01000012.1"/>
</dbReference>
<dbReference type="PIRSF" id="PIRSF005485">
    <property type="entry name" value="HrcA"/>
    <property type="match status" value="1"/>
</dbReference>
<dbReference type="NCBIfam" id="TIGR00331">
    <property type="entry name" value="hrcA"/>
    <property type="match status" value="1"/>
</dbReference>
<dbReference type="Gene3D" id="3.30.390.60">
    <property type="entry name" value="Heat-inducible transcription repressor hrca homolog, domain 3"/>
    <property type="match status" value="1"/>
</dbReference>
<dbReference type="SUPFAM" id="SSF46785">
    <property type="entry name" value="Winged helix' DNA-binding domain"/>
    <property type="match status" value="1"/>
</dbReference>
<keyword evidence="9" id="KW-1185">Reference proteome</keyword>
<organism evidence="8 9">
    <name type="scientific">Anaerovibrio slackiae</name>
    <dbReference type="NCBI Taxonomy" id="2652309"/>
    <lineage>
        <taxon>Bacteria</taxon>
        <taxon>Bacillati</taxon>
        <taxon>Bacillota</taxon>
        <taxon>Negativicutes</taxon>
        <taxon>Selenomonadales</taxon>
        <taxon>Selenomonadaceae</taxon>
        <taxon>Anaerovibrio</taxon>
    </lineage>
</organism>
<evidence type="ECO:0000259" key="7">
    <source>
        <dbReference type="Pfam" id="PF01628"/>
    </source>
</evidence>
<evidence type="ECO:0000256" key="4">
    <source>
        <dbReference type="ARBA" id="ARBA00023163"/>
    </source>
</evidence>
<dbReference type="Gene3D" id="1.10.10.10">
    <property type="entry name" value="Winged helix-like DNA-binding domain superfamily/Winged helix DNA-binding domain"/>
    <property type="match status" value="1"/>
</dbReference>
<protein>
    <recommendedName>
        <fullName evidence="6">Heat-inducible transcription repressor HrcA</fullName>
    </recommendedName>
</protein>
<evidence type="ECO:0000256" key="6">
    <source>
        <dbReference type="HAMAP-Rule" id="MF_00081"/>
    </source>
</evidence>
<comment type="caution">
    <text evidence="8">The sequence shown here is derived from an EMBL/GenBank/DDBJ whole genome shotgun (WGS) entry which is preliminary data.</text>
</comment>
<dbReference type="InterPro" id="IPR023120">
    <property type="entry name" value="WHTH_transcript_rep_HrcA_IDD"/>
</dbReference>
<evidence type="ECO:0000256" key="1">
    <source>
        <dbReference type="ARBA" id="ARBA00022491"/>
    </source>
</evidence>
<dbReference type="PANTHER" id="PTHR34824:SF1">
    <property type="entry name" value="HEAT-INDUCIBLE TRANSCRIPTION REPRESSOR HRCA"/>
    <property type="match status" value="1"/>
</dbReference>
<feature type="domain" description="Heat-inducible transcription repressor HrcA C-terminal" evidence="7">
    <location>
        <begin position="104"/>
        <end position="322"/>
    </location>
</feature>
<proteinExistence type="inferred from homology"/>
<evidence type="ECO:0000313" key="8">
    <source>
        <dbReference type="EMBL" id="MSU08827.1"/>
    </source>
</evidence>
<dbReference type="Gene3D" id="3.30.450.40">
    <property type="match status" value="1"/>
</dbReference>
<keyword evidence="2 6" id="KW-0805">Transcription regulation</keyword>
<dbReference type="InterPro" id="IPR036390">
    <property type="entry name" value="WH_DNA-bd_sf"/>
</dbReference>
<dbReference type="AlphaFoldDB" id="A0A6I2UDQ5"/>
<dbReference type="EMBL" id="VUNR01000012">
    <property type="protein sequence ID" value="MSU08827.1"/>
    <property type="molecule type" value="Genomic_DNA"/>
</dbReference>
<dbReference type="Proteomes" id="UP000433181">
    <property type="component" value="Unassembled WGS sequence"/>
</dbReference>
<comment type="similarity">
    <text evidence="6">Belongs to the HrcA family.</text>
</comment>
<dbReference type="InterPro" id="IPR036388">
    <property type="entry name" value="WH-like_DNA-bd_sf"/>
</dbReference>
<dbReference type="InterPro" id="IPR021153">
    <property type="entry name" value="HrcA_C"/>
</dbReference>
<accession>A0A6I2UDQ5</accession>
<name>A0A6I2UDQ5_9FIRM</name>
<dbReference type="SUPFAM" id="SSF55781">
    <property type="entry name" value="GAF domain-like"/>
    <property type="match status" value="1"/>
</dbReference>
<dbReference type="GO" id="GO:0003677">
    <property type="term" value="F:DNA binding"/>
    <property type="evidence" value="ECO:0007669"/>
    <property type="project" value="InterPro"/>
</dbReference>
<keyword evidence="4 6" id="KW-0804">Transcription</keyword>
<dbReference type="PANTHER" id="PTHR34824">
    <property type="entry name" value="HEAT-INDUCIBLE TRANSCRIPTION REPRESSOR HRCA"/>
    <property type="match status" value="1"/>
</dbReference>